<evidence type="ECO:0000256" key="2">
    <source>
        <dbReference type="ARBA" id="ARBA00008064"/>
    </source>
</evidence>
<evidence type="ECO:0000256" key="4">
    <source>
        <dbReference type="ARBA" id="ARBA00022452"/>
    </source>
</evidence>
<keyword evidence="6 10" id="KW-0812">Transmembrane</keyword>
<dbReference type="Pfam" id="PF00577">
    <property type="entry name" value="Usher"/>
    <property type="match status" value="1"/>
</dbReference>
<dbReference type="STRING" id="402626.Rpic_3811"/>
<feature type="domain" description="PapC N-terminal" evidence="12">
    <location>
        <begin position="73"/>
        <end position="216"/>
    </location>
</feature>
<dbReference type="AlphaFoldDB" id="B2UH76"/>
<keyword evidence="3 10" id="KW-0813">Transport</keyword>
<dbReference type="GO" id="GO:0015473">
    <property type="term" value="F:fimbrial usher porin activity"/>
    <property type="evidence" value="ECO:0007669"/>
    <property type="project" value="InterPro"/>
</dbReference>
<keyword evidence="7" id="KW-0732">Signal</keyword>
<dbReference type="InterPro" id="IPR000015">
    <property type="entry name" value="Fimb_usher"/>
</dbReference>
<evidence type="ECO:0000256" key="3">
    <source>
        <dbReference type="ARBA" id="ARBA00022448"/>
    </source>
</evidence>
<dbReference type="Gene3D" id="2.60.40.2070">
    <property type="match status" value="1"/>
</dbReference>
<evidence type="ECO:0000256" key="6">
    <source>
        <dbReference type="ARBA" id="ARBA00022692"/>
    </source>
</evidence>
<reference evidence="13" key="1">
    <citation type="submission" date="2008-05" db="EMBL/GenBank/DDBJ databases">
        <title>Complete sequence of chromosome2 of Ralstonia pickettii 12J.</title>
        <authorList>
            <consortium name="US DOE Joint Genome Institute"/>
            <person name="Lucas S."/>
            <person name="Copeland A."/>
            <person name="Lapidus A."/>
            <person name="Glavina del Rio T."/>
            <person name="Dalin E."/>
            <person name="Tice H."/>
            <person name="Bruce D."/>
            <person name="Goodwin L."/>
            <person name="Pitluck S."/>
            <person name="Meincke L."/>
            <person name="Brettin T."/>
            <person name="Detter J.C."/>
            <person name="Han C."/>
            <person name="Kuske C.R."/>
            <person name="Schmutz J."/>
            <person name="Larimer F."/>
            <person name="Land M."/>
            <person name="Hauser L."/>
            <person name="Kyrpides N."/>
            <person name="Mikhailova N."/>
            <person name="Marsh T."/>
            <person name="Richardson P."/>
        </authorList>
    </citation>
    <scope>NUCLEOTIDE SEQUENCE</scope>
    <source>
        <strain evidence="13">12J</strain>
    </source>
</reference>
<comment type="similarity">
    <text evidence="2 10">Belongs to the fimbrial export usher family.</text>
</comment>
<evidence type="ECO:0000256" key="1">
    <source>
        <dbReference type="ARBA" id="ARBA00004571"/>
    </source>
</evidence>
<dbReference type="EMBL" id="CP001069">
    <property type="protein sequence ID" value="ACD28927.1"/>
    <property type="molecule type" value="Genomic_DNA"/>
</dbReference>
<keyword evidence="4" id="KW-1134">Transmembrane beta strand</keyword>
<comment type="subcellular location">
    <subcellularLocation>
        <location evidence="1 10">Cell outer membrane</location>
        <topology evidence="1 10">Multi-pass membrane protein</topology>
    </subcellularLocation>
</comment>
<dbReference type="Gene3D" id="2.60.40.2610">
    <property type="entry name" value="Outer membrane usher protein FimD, plug domain"/>
    <property type="match status" value="1"/>
</dbReference>
<dbReference type="PANTHER" id="PTHR30451:SF21">
    <property type="entry name" value="FIMBRIAL USHER DOMAIN-CONTAINING PROTEIN YDET-RELATED"/>
    <property type="match status" value="1"/>
</dbReference>
<dbReference type="Gene3D" id="3.10.20.410">
    <property type="match status" value="1"/>
</dbReference>
<evidence type="ECO:0000256" key="8">
    <source>
        <dbReference type="ARBA" id="ARBA00023136"/>
    </source>
</evidence>
<dbReference type="Gene3D" id="2.60.40.3110">
    <property type="match status" value="1"/>
</dbReference>
<dbReference type="GO" id="GO:0009297">
    <property type="term" value="P:pilus assembly"/>
    <property type="evidence" value="ECO:0007669"/>
    <property type="project" value="InterPro"/>
</dbReference>
<keyword evidence="5 10" id="KW-1029">Fimbrium biogenesis</keyword>
<dbReference type="PROSITE" id="PS01151">
    <property type="entry name" value="FIMBRIAL_USHER"/>
    <property type="match status" value="1"/>
</dbReference>
<dbReference type="HOGENOM" id="CLU_009120_1_0_4"/>
<evidence type="ECO:0000313" key="13">
    <source>
        <dbReference type="EMBL" id="ACD28927.1"/>
    </source>
</evidence>
<protein>
    <submittedName>
        <fullName evidence="13">Fimbrial biogenesis outer membrane usher protein</fullName>
    </submittedName>
</protein>
<organism evidence="13">
    <name type="scientific">Ralstonia pickettii (strain 12J)</name>
    <dbReference type="NCBI Taxonomy" id="402626"/>
    <lineage>
        <taxon>Bacteria</taxon>
        <taxon>Pseudomonadati</taxon>
        <taxon>Pseudomonadota</taxon>
        <taxon>Betaproteobacteria</taxon>
        <taxon>Burkholderiales</taxon>
        <taxon>Burkholderiaceae</taxon>
        <taxon>Ralstonia</taxon>
    </lineage>
</organism>
<gene>
    <name evidence="13" type="ordered locus">Rpic_3811</name>
</gene>
<keyword evidence="9 10" id="KW-0998">Cell outer membrane</keyword>
<dbReference type="InterPro" id="IPR025949">
    <property type="entry name" value="PapC-like_C"/>
</dbReference>
<dbReference type="Pfam" id="PF13954">
    <property type="entry name" value="PapC_N"/>
    <property type="match status" value="1"/>
</dbReference>
<dbReference type="Pfam" id="PF13953">
    <property type="entry name" value="PapC_C"/>
    <property type="match status" value="1"/>
</dbReference>
<dbReference type="InterPro" id="IPR025885">
    <property type="entry name" value="PapC_N"/>
</dbReference>
<name>B2UH76_RALPJ</name>
<proteinExistence type="inferred from homology"/>
<sequence length="875" mass="93826">MTAPRFTKLEASIAMSTCQTTQAFSRKTNGKAVAARPSATPLYLAVCLAMMNTARAAEGETLVAQVDPTLLAYNTSFLQGQGRPADLSAVLSSGSSVPPGTYRVEVQVNGNLVGRRDIDFYQDSDKAKLRPCLTAKMLQDFGVSLSSITPPLDINSHACLDLPHVLDQASADFDAGRLQLNLSIPQAFLSRAARGYVDPALWDEGVTAGYVNYQFSGNYGHSGTGNDSSSYFIGLQNGVNIGRWRLRNESTVSGSNSGQTRFKSNRTLVQRDVDAIKGQLTLGEQYSDATLFDSVRFRGVQIGSDDAMLPDSERGYAPVVRGQAATNAVVEVRQSGYVLYRANVPPGPFQLTDIFPSGSNGDLEITVIEADGTRRVTHQAFSSLPLMLRKGRLKYNFAAGKYDGDQGPSPNLLSGSLVYGLTDNSTVAGGLQVSKDFQAVNVGVGTNTPIGALSVDLTQSSSRVRGERDTGQSVRILYAKTFTSTNTNFTLAAYRYSTSGYRTFNDHVNDLSNNAGNAWFNATGFQAGRSRSRIDLTTSQDLGGIERQYGSVYLNVSQQTFWNQPGSSRSISLGYGNNWKQLSYNLSLSQTNDTRFSGSGNSTQVMLTMSIPLGSKLHSPRAYTNISNTNNGGTTVQSGLSGFVNDNTSYAMQAGYTGSGRGATGGASLTRDTDMGQLNANVNVARDYQSASVGATGSVVVHRGGVNLGRTVGDTFALMKVEGIKGVDMKTDAGVSVGRNGYAVITYAQPYRLNALSPDTHNLGADVELEDTVKQVVPRRGAIVQATFKGYSGQRAQFAFQQPDGKPVPFGASVEEAPTGRHLGITDPNGNAFVLLRQEQGTLTVKWKDNQCQAPYALGQAEPGRNYRKQTLRCR</sequence>
<dbReference type="KEGG" id="rpi:Rpic_3811"/>
<dbReference type="InterPro" id="IPR043142">
    <property type="entry name" value="PapC-like_C_sf"/>
</dbReference>
<keyword evidence="8 10" id="KW-0472">Membrane</keyword>
<evidence type="ECO:0000259" key="12">
    <source>
        <dbReference type="Pfam" id="PF13954"/>
    </source>
</evidence>
<accession>B2UH76</accession>
<dbReference type="InterPro" id="IPR037224">
    <property type="entry name" value="PapC_N_sf"/>
</dbReference>
<feature type="domain" description="PapC-like C-terminal" evidence="11">
    <location>
        <begin position="800"/>
        <end position="858"/>
    </location>
</feature>
<dbReference type="GO" id="GO:0009279">
    <property type="term" value="C:cell outer membrane"/>
    <property type="evidence" value="ECO:0007669"/>
    <property type="project" value="UniProtKB-SubCell"/>
</dbReference>
<dbReference type="InterPro" id="IPR018030">
    <property type="entry name" value="Fimbrial_membr_usher_CS"/>
</dbReference>
<dbReference type="SUPFAM" id="SSF141729">
    <property type="entry name" value="FimD N-terminal domain-like"/>
    <property type="match status" value="1"/>
</dbReference>
<evidence type="ECO:0000256" key="9">
    <source>
        <dbReference type="ARBA" id="ARBA00023237"/>
    </source>
</evidence>
<dbReference type="PANTHER" id="PTHR30451">
    <property type="entry name" value="OUTER MEMBRANE USHER PROTEIN"/>
    <property type="match status" value="1"/>
</dbReference>
<evidence type="ECO:0000256" key="10">
    <source>
        <dbReference type="RuleBase" id="RU003884"/>
    </source>
</evidence>
<evidence type="ECO:0000259" key="11">
    <source>
        <dbReference type="Pfam" id="PF13953"/>
    </source>
</evidence>
<evidence type="ECO:0000256" key="7">
    <source>
        <dbReference type="ARBA" id="ARBA00022729"/>
    </source>
</evidence>
<dbReference type="InterPro" id="IPR042186">
    <property type="entry name" value="FimD_plug_dom"/>
</dbReference>
<dbReference type="eggNOG" id="COG3188">
    <property type="taxonomic scope" value="Bacteria"/>
</dbReference>
<evidence type="ECO:0000256" key="5">
    <source>
        <dbReference type="ARBA" id="ARBA00022558"/>
    </source>
</evidence>